<dbReference type="KEGG" id="paly:O3E_00870"/>
<name>A0AAU8RSG7_9GAMM</name>
<evidence type="ECO:0000313" key="1">
    <source>
        <dbReference type="EMBL" id="AJF24083.1"/>
    </source>
</evidence>
<gene>
    <name evidence="1" type="ORF">O3E_00870</name>
</gene>
<dbReference type="EMBL" id="CP007563">
    <property type="protein sequence ID" value="AJF24083.1"/>
    <property type="molecule type" value="Genomic_DNA"/>
</dbReference>
<sequence length="214" mass="25152">MKNFLSLDISYTYFSMSLYTLKNKILINKLCFYKKNISTNNVLFFLFLKSILNKTQIDLSEINYISCGTTIGDRTNIKKIKCICKGISCIFNIPILLLSKLKALALGAWFDYNYSYILSCIKISKTLYNIGIFHFVNKGQFLHIPTSLIKERKITIKNPLFYSAHRHIFTLNQFLYTGKGFLYINRDLCFKPTFFDPERIPDSIYLLRLSFYFF</sequence>
<dbReference type="GeneID" id="66280009"/>
<organism evidence="1 2">
    <name type="scientific">Candidatus Portiera aleyrodidarum MED</name>
    <name type="common">Bemisia tabaci</name>
    <dbReference type="NCBI Taxonomy" id="1163752"/>
    <lineage>
        <taxon>Bacteria</taxon>
        <taxon>Pseudomonadati</taxon>
        <taxon>Pseudomonadota</taxon>
        <taxon>Gammaproteobacteria</taxon>
        <taxon>Candidatus Johnevansiales</taxon>
        <taxon>Candidatus Johnevansiaceae</taxon>
        <taxon>Candidatus Portiera</taxon>
    </lineage>
</organism>
<dbReference type="AlphaFoldDB" id="A0AAU8RSG7"/>
<reference evidence="1 2" key="1">
    <citation type="submission" date="2014-04" db="EMBL/GenBank/DDBJ databases">
        <title>Genome reduction and metabolic complementation of the dual endosymbionts in the whitefly Bemisia tabaci.</title>
        <authorList>
            <person name="Rao Q."/>
            <person name="Rollat-Farnier P.-A."/>
            <person name="Zhang Z.-X."/>
            <person name="Santos-Garcia D."/>
            <person name="Silva F.J."/>
            <person name="Moya A."/>
            <person name="Zhu D.-T."/>
            <person name="Klein C.C."/>
            <person name="Vavre F."/>
            <person name="Sagot M.-F."/>
            <person name="Liu S.-S."/>
            <person name="Mouton L."/>
            <person name="Wang X.-W."/>
        </authorList>
    </citation>
    <scope>NUCLEOTIDE SEQUENCE [LARGE SCALE GENOMIC DNA]</scope>
    <source>
        <strain evidence="1 2">BT-Q</strain>
    </source>
</reference>
<dbReference type="Proteomes" id="UP000031624">
    <property type="component" value="Chromosome"/>
</dbReference>
<protein>
    <submittedName>
        <fullName evidence="1">Peptidase</fullName>
    </submittedName>
</protein>
<dbReference type="RefSeq" id="WP_014895052.1">
    <property type="nucleotide sequence ID" value="NZ_CP007563.1"/>
</dbReference>
<proteinExistence type="predicted"/>
<accession>A0AAU8RSG7</accession>
<evidence type="ECO:0000313" key="2">
    <source>
        <dbReference type="Proteomes" id="UP000031624"/>
    </source>
</evidence>